<evidence type="ECO:0000256" key="5">
    <source>
        <dbReference type="ARBA" id="ARBA00022801"/>
    </source>
</evidence>
<accession>A0A934WI17</accession>
<sequence length="405" mass="41841">MQIDPDRMLADLDHLRTIGGQGTGVARRAFSDADVAARAWLAGRMRAAGLEVTVDACGNLFGLPPGDAPCLLVGSHSDTQPLGGWLDGAWGVACGLELARAAIAAGGPRIAVVSFQDEEGRWGRLTGSTVWTGLAPLSAMDPNPDGDGTEDITFAQARARVADIAPLGVVPPSRFIGFIEPHIEQGPVLDTAGEAVGVVEAIVGSRQWTMRLEGEANHAGTTPMALRRDALQGYIALAGAVNDAFADMVGPRTVWTLGRVVVEPNAPSIVPGAVGFTVQMRDPDAALLDALAARVLALAEGIAAARGLTLEATESMAVAPTALDPRLRAALAEAAEATAPGRWRTMPSGALHDASNVAHVLPSAMIFAPSIGGISHNPAEDTRREDLALALRTLGAAVTRISNAI</sequence>
<dbReference type="Pfam" id="PF01546">
    <property type="entry name" value="Peptidase_M20"/>
    <property type="match status" value="1"/>
</dbReference>
<dbReference type="PANTHER" id="PTHR32494:SF19">
    <property type="entry name" value="ALLANTOATE DEIMINASE-RELATED"/>
    <property type="match status" value="1"/>
</dbReference>
<dbReference type="Gene3D" id="3.30.70.360">
    <property type="match status" value="1"/>
</dbReference>
<proteinExistence type="inferred from homology"/>
<evidence type="ECO:0000256" key="3">
    <source>
        <dbReference type="ARBA" id="ARBA00011738"/>
    </source>
</evidence>
<evidence type="ECO:0000256" key="7">
    <source>
        <dbReference type="PIRSR" id="PIRSR001235-1"/>
    </source>
</evidence>
<evidence type="ECO:0000256" key="4">
    <source>
        <dbReference type="ARBA" id="ARBA00022723"/>
    </source>
</evidence>
<evidence type="ECO:0000256" key="6">
    <source>
        <dbReference type="ARBA" id="ARBA00023211"/>
    </source>
</evidence>
<name>A0A934WI17_9RHOB</name>
<dbReference type="PIRSF" id="PIRSF001235">
    <property type="entry name" value="Amidase_carbamoylase"/>
    <property type="match status" value="1"/>
</dbReference>
<dbReference type="InterPro" id="IPR010158">
    <property type="entry name" value="Amidase_Cbmase"/>
</dbReference>
<dbReference type="InterPro" id="IPR036264">
    <property type="entry name" value="Bact_exopeptidase_dim_dom"/>
</dbReference>
<evidence type="ECO:0000256" key="1">
    <source>
        <dbReference type="ARBA" id="ARBA00001936"/>
    </source>
</evidence>
<evidence type="ECO:0000313" key="9">
    <source>
        <dbReference type="Proteomes" id="UP000706333"/>
    </source>
</evidence>
<keyword evidence="4 7" id="KW-0479">Metal-binding</keyword>
<evidence type="ECO:0000256" key="2">
    <source>
        <dbReference type="ARBA" id="ARBA00006153"/>
    </source>
</evidence>
<comment type="similarity">
    <text evidence="2">Belongs to the peptidase M20 family.</text>
</comment>
<dbReference type="Gene3D" id="3.40.630.10">
    <property type="entry name" value="Zn peptidases"/>
    <property type="match status" value="1"/>
</dbReference>
<comment type="cofactor">
    <cofactor evidence="7">
        <name>Zn(2+)</name>
        <dbReference type="ChEBI" id="CHEBI:29105"/>
    </cofactor>
    <text evidence="7">Binds 2 Zn(2+) ions per subunit.</text>
</comment>
<dbReference type="GO" id="GO:0046872">
    <property type="term" value="F:metal ion binding"/>
    <property type="evidence" value="ECO:0007669"/>
    <property type="project" value="UniProtKB-KW"/>
</dbReference>
<dbReference type="NCBIfam" id="TIGR01879">
    <property type="entry name" value="hydantase"/>
    <property type="match status" value="1"/>
</dbReference>
<comment type="cofactor">
    <cofactor evidence="1">
        <name>Mn(2+)</name>
        <dbReference type="ChEBI" id="CHEBI:29035"/>
    </cofactor>
</comment>
<evidence type="ECO:0008006" key="10">
    <source>
        <dbReference type="Google" id="ProtNLM"/>
    </source>
</evidence>
<keyword evidence="5" id="KW-0378">Hydrolase</keyword>
<dbReference type="InterPro" id="IPR002933">
    <property type="entry name" value="Peptidase_M20"/>
</dbReference>
<evidence type="ECO:0000313" key="8">
    <source>
        <dbReference type="EMBL" id="MBK5927735.1"/>
    </source>
</evidence>
<comment type="caution">
    <text evidence="8">The sequence shown here is derived from an EMBL/GenBank/DDBJ whole genome shotgun (WGS) entry which is preliminary data.</text>
</comment>
<dbReference type="RefSeq" id="WP_201157489.1">
    <property type="nucleotide sequence ID" value="NZ_NHSD01000271.1"/>
</dbReference>
<comment type="subunit">
    <text evidence="3">Homodimer.</text>
</comment>
<keyword evidence="9" id="KW-1185">Reference proteome</keyword>
<dbReference type="PANTHER" id="PTHR32494">
    <property type="entry name" value="ALLANTOATE DEIMINASE-RELATED"/>
    <property type="match status" value="1"/>
</dbReference>
<dbReference type="SUPFAM" id="SSF53187">
    <property type="entry name" value="Zn-dependent exopeptidases"/>
    <property type="match status" value="1"/>
</dbReference>
<reference evidence="8" key="2">
    <citation type="journal article" date="2020" name="Microorganisms">
        <title>Osmotic Adaptation and Compatible Solute Biosynthesis of Phototrophic Bacteria as Revealed from Genome Analyses.</title>
        <authorList>
            <person name="Imhoff J.F."/>
            <person name="Rahn T."/>
            <person name="Kunzel S."/>
            <person name="Keller A."/>
            <person name="Neulinger S.C."/>
        </authorList>
    </citation>
    <scope>NUCLEOTIDE SEQUENCE</scope>
    <source>
        <strain evidence="8">LMG 28126</strain>
    </source>
</reference>
<feature type="binding site" evidence="7">
    <location>
        <position position="119"/>
    </location>
    <ligand>
        <name>Zn(2+)</name>
        <dbReference type="ChEBI" id="CHEBI:29105"/>
        <label>2</label>
    </ligand>
</feature>
<reference evidence="8" key="1">
    <citation type="submission" date="2017-05" db="EMBL/GenBank/DDBJ databases">
        <authorList>
            <person name="Imhoff J.F."/>
            <person name="Rahn T."/>
            <person name="Kuenzel S."/>
            <person name="Neulinger S.C."/>
        </authorList>
    </citation>
    <scope>NUCLEOTIDE SEQUENCE</scope>
    <source>
        <strain evidence="8">LMG 28126</strain>
    </source>
</reference>
<organism evidence="8 9">
    <name type="scientific">Rhodobaculum claviforme</name>
    <dbReference type="NCBI Taxonomy" id="1549854"/>
    <lineage>
        <taxon>Bacteria</taxon>
        <taxon>Pseudomonadati</taxon>
        <taxon>Pseudomonadota</taxon>
        <taxon>Alphaproteobacteria</taxon>
        <taxon>Rhodobacterales</taxon>
        <taxon>Paracoccaceae</taxon>
        <taxon>Rhodobaculum</taxon>
    </lineage>
</organism>
<dbReference type="AlphaFoldDB" id="A0A934WI17"/>
<dbReference type="GO" id="GO:0016813">
    <property type="term" value="F:hydrolase activity, acting on carbon-nitrogen (but not peptide) bonds, in linear amidines"/>
    <property type="evidence" value="ECO:0007669"/>
    <property type="project" value="InterPro"/>
</dbReference>
<feature type="binding site" evidence="7">
    <location>
        <position position="87"/>
    </location>
    <ligand>
        <name>Zn(2+)</name>
        <dbReference type="ChEBI" id="CHEBI:29105"/>
        <label>2</label>
    </ligand>
</feature>
<feature type="binding site" evidence="7">
    <location>
        <position position="376"/>
    </location>
    <ligand>
        <name>Zn(2+)</name>
        <dbReference type="ChEBI" id="CHEBI:29105"/>
        <label>2</label>
    </ligand>
</feature>
<protein>
    <recommendedName>
        <fullName evidence="10">N-carbamoyl-L-amino-acid hydrolase</fullName>
    </recommendedName>
</protein>
<keyword evidence="7" id="KW-0862">Zinc</keyword>
<dbReference type="SUPFAM" id="SSF55031">
    <property type="entry name" value="Bacterial exopeptidase dimerisation domain"/>
    <property type="match status" value="1"/>
</dbReference>
<gene>
    <name evidence="8" type="ORF">CCR87_10415</name>
</gene>
<dbReference type="EMBL" id="NHSD01000271">
    <property type="protein sequence ID" value="MBK5927735.1"/>
    <property type="molecule type" value="Genomic_DNA"/>
</dbReference>
<feature type="binding site" evidence="7">
    <location>
        <position position="182"/>
    </location>
    <ligand>
        <name>Zn(2+)</name>
        <dbReference type="ChEBI" id="CHEBI:29105"/>
        <label>1</label>
    </ligand>
</feature>
<feature type="binding site" evidence="7">
    <location>
        <position position="76"/>
    </location>
    <ligand>
        <name>Zn(2+)</name>
        <dbReference type="ChEBI" id="CHEBI:29105"/>
        <label>1</label>
    </ligand>
</feature>
<keyword evidence="6" id="KW-0464">Manganese</keyword>
<dbReference type="Proteomes" id="UP000706333">
    <property type="component" value="Unassembled WGS sequence"/>
</dbReference>
<feature type="binding site" evidence="7">
    <location>
        <position position="87"/>
    </location>
    <ligand>
        <name>Zn(2+)</name>
        <dbReference type="ChEBI" id="CHEBI:29105"/>
        <label>1</label>
    </ligand>
</feature>